<evidence type="ECO:0000259" key="10">
    <source>
        <dbReference type="Pfam" id="PF01694"/>
    </source>
</evidence>
<dbReference type="RefSeq" id="WP_188588259.1">
    <property type="nucleotide sequence ID" value="NZ_BMGC01000039.1"/>
</dbReference>
<keyword evidence="6 9" id="KW-1133">Transmembrane helix</keyword>
<evidence type="ECO:0000256" key="4">
    <source>
        <dbReference type="ARBA" id="ARBA00022692"/>
    </source>
</evidence>
<comment type="similarity">
    <text evidence="2">Belongs to the peptidase S54 family.</text>
</comment>
<dbReference type="EMBL" id="BMGC01000039">
    <property type="protein sequence ID" value="GGB44638.1"/>
    <property type="molecule type" value="Genomic_DNA"/>
</dbReference>
<evidence type="ECO:0000256" key="2">
    <source>
        <dbReference type="ARBA" id="ARBA00009045"/>
    </source>
</evidence>
<keyword evidence="5" id="KW-0378">Hydrolase</keyword>
<dbReference type="Pfam" id="PF01694">
    <property type="entry name" value="Rhomboid"/>
    <property type="match status" value="1"/>
</dbReference>
<keyword evidence="4 9" id="KW-0812">Transmembrane</keyword>
<protein>
    <recommendedName>
        <fullName evidence="10">Peptidase S54 rhomboid domain-containing protein</fullName>
    </recommendedName>
</protein>
<name>A0A916X0T7_9ACTN</name>
<reference evidence="11" key="2">
    <citation type="submission" date="2020-09" db="EMBL/GenBank/DDBJ databases">
        <authorList>
            <person name="Sun Q."/>
            <person name="Zhou Y."/>
        </authorList>
    </citation>
    <scope>NUCLEOTIDE SEQUENCE</scope>
    <source>
        <strain evidence="11">CGMCC 1.12827</strain>
    </source>
</reference>
<comment type="subcellular location">
    <subcellularLocation>
        <location evidence="1">Membrane</location>
        <topology evidence="1">Multi-pass membrane protein</topology>
    </subcellularLocation>
</comment>
<dbReference type="GO" id="GO:0004252">
    <property type="term" value="F:serine-type endopeptidase activity"/>
    <property type="evidence" value="ECO:0007669"/>
    <property type="project" value="InterPro"/>
</dbReference>
<dbReference type="PANTHER" id="PTHR43066">
    <property type="entry name" value="RHOMBOID-RELATED PROTEIN"/>
    <property type="match status" value="1"/>
</dbReference>
<feature type="transmembrane region" description="Helical" evidence="9">
    <location>
        <begin position="178"/>
        <end position="197"/>
    </location>
</feature>
<evidence type="ECO:0000256" key="1">
    <source>
        <dbReference type="ARBA" id="ARBA00004141"/>
    </source>
</evidence>
<dbReference type="AlphaFoldDB" id="A0A916X0T7"/>
<proteinExistence type="inferred from homology"/>
<feature type="domain" description="Peptidase S54 rhomboid" evidence="10">
    <location>
        <begin position="69"/>
        <end position="199"/>
    </location>
</feature>
<accession>A0A916X0T7</accession>
<evidence type="ECO:0000256" key="9">
    <source>
        <dbReference type="SAM" id="Phobius"/>
    </source>
</evidence>
<comment type="caution">
    <text evidence="11">The sequence shown here is derived from an EMBL/GenBank/DDBJ whole genome shotgun (WGS) entry which is preliminary data.</text>
</comment>
<evidence type="ECO:0000313" key="11">
    <source>
        <dbReference type="EMBL" id="GGB44638.1"/>
    </source>
</evidence>
<evidence type="ECO:0000256" key="5">
    <source>
        <dbReference type="ARBA" id="ARBA00022801"/>
    </source>
</evidence>
<evidence type="ECO:0000256" key="7">
    <source>
        <dbReference type="ARBA" id="ARBA00023136"/>
    </source>
</evidence>
<feature type="transmembrane region" description="Helical" evidence="9">
    <location>
        <begin position="154"/>
        <end position="172"/>
    </location>
</feature>
<evidence type="ECO:0000313" key="12">
    <source>
        <dbReference type="Proteomes" id="UP000621454"/>
    </source>
</evidence>
<feature type="transmembrane region" description="Helical" evidence="9">
    <location>
        <begin position="127"/>
        <end position="147"/>
    </location>
</feature>
<feature type="transmembrane region" description="Helical" evidence="9">
    <location>
        <begin position="24"/>
        <end position="42"/>
    </location>
</feature>
<dbReference type="SUPFAM" id="SSF144091">
    <property type="entry name" value="Rhomboid-like"/>
    <property type="match status" value="1"/>
</dbReference>
<feature type="region of interest" description="Disordered" evidence="8">
    <location>
        <begin position="206"/>
        <end position="228"/>
    </location>
</feature>
<dbReference type="Proteomes" id="UP000621454">
    <property type="component" value="Unassembled WGS sequence"/>
</dbReference>
<dbReference type="Gene3D" id="1.20.1540.10">
    <property type="entry name" value="Rhomboid-like"/>
    <property type="match status" value="1"/>
</dbReference>
<feature type="transmembrane region" description="Helical" evidence="9">
    <location>
        <begin position="102"/>
        <end position="121"/>
    </location>
</feature>
<sequence length="228" mass="24148">MTTGSAQVSSARAATGRAGGATPLWARSLVAISVFVAILYVVEAIDALTGFALDDAGIEPREADGLVGVAVSPLLHSGWDHLVSNTGPAVILGFLVLMARRFVVTTAIAWLVSGLGVWLFAPEHTVTVGLSGVIFGWLAFLLLRGLFNRNGPQILLGVLLFMLYGGVLWAMLPGTLGVSWQAHMFGALGGALAAWYLSRRDRNRPSGARLRGGRRRGDRGSDVERVDV</sequence>
<keyword evidence="3" id="KW-0645">Protease</keyword>
<organism evidence="11 12">
    <name type="scientific">Gordonia jinhuaensis</name>
    <dbReference type="NCBI Taxonomy" id="1517702"/>
    <lineage>
        <taxon>Bacteria</taxon>
        <taxon>Bacillati</taxon>
        <taxon>Actinomycetota</taxon>
        <taxon>Actinomycetes</taxon>
        <taxon>Mycobacteriales</taxon>
        <taxon>Gordoniaceae</taxon>
        <taxon>Gordonia</taxon>
    </lineage>
</organism>
<dbReference type="InterPro" id="IPR022764">
    <property type="entry name" value="Peptidase_S54_rhomboid_dom"/>
</dbReference>
<gene>
    <name evidence="11" type="ORF">GCM10011489_35110</name>
</gene>
<evidence type="ECO:0000256" key="3">
    <source>
        <dbReference type="ARBA" id="ARBA00022670"/>
    </source>
</evidence>
<dbReference type="GO" id="GO:0016020">
    <property type="term" value="C:membrane"/>
    <property type="evidence" value="ECO:0007669"/>
    <property type="project" value="UniProtKB-SubCell"/>
</dbReference>
<keyword evidence="12" id="KW-1185">Reference proteome</keyword>
<dbReference type="PANTHER" id="PTHR43066:SF1">
    <property type="entry name" value="RHOMBOID PROTEIN 2"/>
    <property type="match status" value="1"/>
</dbReference>
<evidence type="ECO:0000256" key="6">
    <source>
        <dbReference type="ARBA" id="ARBA00022989"/>
    </source>
</evidence>
<reference evidence="11" key="1">
    <citation type="journal article" date="2014" name="Int. J. Syst. Evol. Microbiol.">
        <title>Complete genome sequence of Corynebacterium casei LMG S-19264T (=DSM 44701T), isolated from a smear-ripened cheese.</title>
        <authorList>
            <consortium name="US DOE Joint Genome Institute (JGI-PGF)"/>
            <person name="Walter F."/>
            <person name="Albersmeier A."/>
            <person name="Kalinowski J."/>
            <person name="Ruckert C."/>
        </authorList>
    </citation>
    <scope>NUCLEOTIDE SEQUENCE</scope>
    <source>
        <strain evidence="11">CGMCC 1.12827</strain>
    </source>
</reference>
<keyword evidence="7 9" id="KW-0472">Membrane</keyword>
<evidence type="ECO:0000256" key="8">
    <source>
        <dbReference type="SAM" id="MobiDB-lite"/>
    </source>
</evidence>
<feature type="compositionally biased region" description="Basic and acidic residues" evidence="8">
    <location>
        <begin position="218"/>
        <end position="228"/>
    </location>
</feature>
<dbReference type="GO" id="GO:0006508">
    <property type="term" value="P:proteolysis"/>
    <property type="evidence" value="ECO:0007669"/>
    <property type="project" value="UniProtKB-KW"/>
</dbReference>
<dbReference type="InterPro" id="IPR035952">
    <property type="entry name" value="Rhomboid-like_sf"/>
</dbReference>